<organism evidence="1 2">
    <name type="scientific">Ilex paraguariensis</name>
    <name type="common">yerba mate</name>
    <dbReference type="NCBI Taxonomy" id="185542"/>
    <lineage>
        <taxon>Eukaryota</taxon>
        <taxon>Viridiplantae</taxon>
        <taxon>Streptophyta</taxon>
        <taxon>Embryophyta</taxon>
        <taxon>Tracheophyta</taxon>
        <taxon>Spermatophyta</taxon>
        <taxon>Magnoliopsida</taxon>
        <taxon>eudicotyledons</taxon>
        <taxon>Gunneridae</taxon>
        <taxon>Pentapetalae</taxon>
        <taxon>asterids</taxon>
        <taxon>campanulids</taxon>
        <taxon>Aquifoliales</taxon>
        <taxon>Aquifoliaceae</taxon>
        <taxon>Ilex</taxon>
    </lineage>
</organism>
<name>A0ABC8T1I1_9AQUA</name>
<dbReference type="EMBL" id="CAUOFW020003591">
    <property type="protein sequence ID" value="CAK9160842.1"/>
    <property type="molecule type" value="Genomic_DNA"/>
</dbReference>
<sequence length="115" mass="13384">MFYTYNIDFLLSSCFSLSVFLSLKYRSQNNILSHSLMTSWQGLRRFNPRRRLGLPRTWWSCCRRTKIPARSMCRSTASRAKLLMKSWRTPCLLIGKLCTKGFCNIGHLKGTISIP</sequence>
<evidence type="ECO:0000313" key="2">
    <source>
        <dbReference type="Proteomes" id="UP001642360"/>
    </source>
</evidence>
<protein>
    <recommendedName>
        <fullName evidence="3">Secreted protein</fullName>
    </recommendedName>
</protein>
<evidence type="ECO:0008006" key="3">
    <source>
        <dbReference type="Google" id="ProtNLM"/>
    </source>
</evidence>
<comment type="caution">
    <text evidence="1">The sequence shown here is derived from an EMBL/GenBank/DDBJ whole genome shotgun (WGS) entry which is preliminary data.</text>
</comment>
<accession>A0ABC8T1I1</accession>
<dbReference type="AlphaFoldDB" id="A0ABC8T1I1"/>
<proteinExistence type="predicted"/>
<reference evidence="1 2" key="1">
    <citation type="submission" date="2024-02" db="EMBL/GenBank/DDBJ databases">
        <authorList>
            <person name="Vignale AGUSTIN F."/>
            <person name="Sosa J E."/>
            <person name="Modenutti C."/>
        </authorList>
    </citation>
    <scope>NUCLEOTIDE SEQUENCE [LARGE SCALE GENOMIC DNA]</scope>
</reference>
<dbReference type="Proteomes" id="UP001642360">
    <property type="component" value="Unassembled WGS sequence"/>
</dbReference>
<keyword evidence="2" id="KW-1185">Reference proteome</keyword>
<gene>
    <name evidence="1" type="ORF">ILEXP_LOCUS29628</name>
</gene>
<evidence type="ECO:0000313" key="1">
    <source>
        <dbReference type="EMBL" id="CAK9160842.1"/>
    </source>
</evidence>